<sequence length="87" mass="9910">DERTRGEEAYFTTSRFGLYWSGFGEPKPYVQAYRRPLPDILNGLTESGWRLDRLVEPQPLAEMQTVSARLHAELSHSPAFICVRALG</sequence>
<reference evidence="1" key="1">
    <citation type="submission" date="2023-07" db="EMBL/GenBank/DDBJ databases">
        <title>Sorghum-associated microbial communities from plants grown in Nebraska, USA.</title>
        <authorList>
            <person name="Schachtman D."/>
        </authorList>
    </citation>
    <scope>NUCLEOTIDE SEQUENCE</scope>
    <source>
        <strain evidence="1">DS1061</strain>
    </source>
</reference>
<comment type="caution">
    <text evidence="1">The sequence shown here is derived from an EMBL/GenBank/DDBJ whole genome shotgun (WGS) entry which is preliminary data.</text>
</comment>
<accession>A0AB73IQ55</accession>
<evidence type="ECO:0000313" key="2">
    <source>
        <dbReference type="Proteomes" id="UP001229486"/>
    </source>
</evidence>
<name>A0AB73IQ55_9BURK</name>
<evidence type="ECO:0008006" key="3">
    <source>
        <dbReference type="Google" id="ProtNLM"/>
    </source>
</evidence>
<dbReference type="EMBL" id="JAURTK010000055">
    <property type="protein sequence ID" value="MDP9652040.1"/>
    <property type="molecule type" value="Genomic_DNA"/>
</dbReference>
<proteinExistence type="predicted"/>
<gene>
    <name evidence="1" type="ORF">J2793_007515</name>
</gene>
<dbReference type="Proteomes" id="UP001229486">
    <property type="component" value="Unassembled WGS sequence"/>
</dbReference>
<feature type="non-terminal residue" evidence="1">
    <location>
        <position position="1"/>
    </location>
</feature>
<protein>
    <recommendedName>
        <fullName evidence="3">SAM-dependent methyltransferase</fullName>
    </recommendedName>
</protein>
<organism evidence="1 2">
    <name type="scientific">Paraburkholderia caledonica</name>
    <dbReference type="NCBI Taxonomy" id="134536"/>
    <lineage>
        <taxon>Bacteria</taxon>
        <taxon>Pseudomonadati</taxon>
        <taxon>Pseudomonadota</taxon>
        <taxon>Betaproteobacteria</taxon>
        <taxon>Burkholderiales</taxon>
        <taxon>Burkholderiaceae</taxon>
        <taxon>Paraburkholderia</taxon>
    </lineage>
</organism>
<dbReference type="AlphaFoldDB" id="A0AB73IQ55"/>
<evidence type="ECO:0000313" key="1">
    <source>
        <dbReference type="EMBL" id="MDP9652040.1"/>
    </source>
</evidence>